<feature type="compositionally biased region" description="Polar residues" evidence="1">
    <location>
        <begin position="290"/>
        <end position="302"/>
    </location>
</feature>
<dbReference type="Proteomes" id="UP001362999">
    <property type="component" value="Unassembled WGS sequence"/>
</dbReference>
<proteinExistence type="predicted"/>
<organism evidence="2 3">
    <name type="scientific">Favolaschia claudopus</name>
    <dbReference type="NCBI Taxonomy" id="2862362"/>
    <lineage>
        <taxon>Eukaryota</taxon>
        <taxon>Fungi</taxon>
        <taxon>Dikarya</taxon>
        <taxon>Basidiomycota</taxon>
        <taxon>Agaricomycotina</taxon>
        <taxon>Agaricomycetes</taxon>
        <taxon>Agaricomycetidae</taxon>
        <taxon>Agaricales</taxon>
        <taxon>Marasmiineae</taxon>
        <taxon>Mycenaceae</taxon>
        <taxon>Favolaschia</taxon>
    </lineage>
</organism>
<dbReference type="EMBL" id="JAWWNJ010000005">
    <property type="protein sequence ID" value="KAK7055977.1"/>
    <property type="molecule type" value="Genomic_DNA"/>
</dbReference>
<evidence type="ECO:0000313" key="3">
    <source>
        <dbReference type="Proteomes" id="UP001362999"/>
    </source>
</evidence>
<gene>
    <name evidence="2" type="ORF">R3P38DRAFT_1373511</name>
</gene>
<evidence type="ECO:0000313" key="2">
    <source>
        <dbReference type="EMBL" id="KAK7055977.1"/>
    </source>
</evidence>
<protein>
    <submittedName>
        <fullName evidence="2">Uncharacterized protein</fullName>
    </submittedName>
</protein>
<evidence type="ECO:0000256" key="1">
    <source>
        <dbReference type="SAM" id="MobiDB-lite"/>
    </source>
</evidence>
<dbReference type="AlphaFoldDB" id="A0AAW0DU82"/>
<comment type="caution">
    <text evidence="2">The sequence shown here is derived from an EMBL/GenBank/DDBJ whole genome shotgun (WGS) entry which is preliminary data.</text>
</comment>
<name>A0AAW0DU82_9AGAR</name>
<keyword evidence="3" id="KW-1185">Reference proteome</keyword>
<sequence>MFRGSWGSIWNWFTGSPAEGPGENLPKPVMLIRGGTGGPGGSAMYLGGQGGQGEGPRIYNPVVETAVHGNLYYQHPRHYSIIAFGPIPPRTMENWVLPIAYRFAEFTVGDKEKVLFVMYCALMALWLPGPLDLVHRLGLVPLLTIPFLVIPRLLLSCQTITLVDVTGERRPILLDLWRNARAFVEELREIFDGNAEIMRIVLSHHYRIQNRESSVYRLGSRQVTAGAVIFMAAIIYGDSTTGTRCPYCKTKVPVSAAHNFDTTFDCDRCHQRFSISLSRPPGSPGGPPTAQISETGEETIQTPSPPDTALFKIVHLLLYSQVRRKAPSREFNDVVDGLTLIPEDILQNIALQFCVADPPLASTDRGRRGLQRCG</sequence>
<reference evidence="2 3" key="1">
    <citation type="journal article" date="2024" name="J Genomics">
        <title>Draft genome sequencing and assembly of Favolaschia claudopus CIRM-BRFM 2984 isolated from oak limbs.</title>
        <authorList>
            <person name="Navarro D."/>
            <person name="Drula E."/>
            <person name="Chaduli D."/>
            <person name="Cazenave R."/>
            <person name="Ahrendt S."/>
            <person name="Wang J."/>
            <person name="Lipzen A."/>
            <person name="Daum C."/>
            <person name="Barry K."/>
            <person name="Grigoriev I.V."/>
            <person name="Favel A."/>
            <person name="Rosso M.N."/>
            <person name="Martin F."/>
        </authorList>
    </citation>
    <scope>NUCLEOTIDE SEQUENCE [LARGE SCALE GENOMIC DNA]</scope>
    <source>
        <strain evidence="2 3">CIRM-BRFM 2984</strain>
    </source>
</reference>
<accession>A0AAW0DU82</accession>
<feature type="region of interest" description="Disordered" evidence="1">
    <location>
        <begin position="277"/>
        <end position="306"/>
    </location>
</feature>